<evidence type="ECO:0000313" key="5">
    <source>
        <dbReference type="Proteomes" id="UP001283341"/>
    </source>
</evidence>
<gene>
    <name evidence="4" type="ORF">B0H66DRAFT_108181</name>
</gene>
<accession>A0AAE0IH01</accession>
<evidence type="ECO:0000256" key="2">
    <source>
        <dbReference type="SAM" id="Phobius"/>
    </source>
</evidence>
<evidence type="ECO:0000256" key="1">
    <source>
        <dbReference type="SAM" id="MobiDB-lite"/>
    </source>
</evidence>
<keyword evidence="2" id="KW-1133">Transmembrane helix</keyword>
<proteinExistence type="predicted"/>
<feature type="chain" id="PRO_5042220930" evidence="3">
    <location>
        <begin position="22"/>
        <end position="217"/>
    </location>
</feature>
<evidence type="ECO:0000256" key="3">
    <source>
        <dbReference type="SAM" id="SignalP"/>
    </source>
</evidence>
<feature type="transmembrane region" description="Helical" evidence="2">
    <location>
        <begin position="196"/>
        <end position="216"/>
    </location>
</feature>
<feature type="signal peptide" evidence="3">
    <location>
        <begin position="1"/>
        <end position="21"/>
    </location>
</feature>
<keyword evidence="3" id="KW-0732">Signal</keyword>
<evidence type="ECO:0000313" key="4">
    <source>
        <dbReference type="EMBL" id="KAK3324984.1"/>
    </source>
</evidence>
<protein>
    <submittedName>
        <fullName evidence="4">Uncharacterized protein</fullName>
    </submittedName>
</protein>
<sequence>MFSQTTLFVTLLLALTGLSLATSFIDPYPVSDCSGGVLSGVTCPNQPGCCSGGAVCCAGGCCPLTAWCVNAGSPDEGCCPFGDSTNCGAVVPTYTLPACDGAPKPSKQCVSADDDWYCPPGAACGTVSGACFDFADDCTTVVAGDAGPSPTSPPESSSTTTSSGSSSSTSTVANGFGGGSSGSSPSKNTGAASNDVYARLAAVLGALAVVGMVGVVM</sequence>
<comment type="caution">
    <text evidence="4">The sequence shown here is derived from an EMBL/GenBank/DDBJ whole genome shotgun (WGS) entry which is preliminary data.</text>
</comment>
<feature type="compositionally biased region" description="Low complexity" evidence="1">
    <location>
        <begin position="154"/>
        <end position="171"/>
    </location>
</feature>
<name>A0AAE0IH01_9PEZI</name>
<keyword evidence="2" id="KW-0472">Membrane</keyword>
<reference evidence="4" key="2">
    <citation type="submission" date="2023-06" db="EMBL/GenBank/DDBJ databases">
        <authorList>
            <consortium name="Lawrence Berkeley National Laboratory"/>
            <person name="Haridas S."/>
            <person name="Hensen N."/>
            <person name="Bonometti L."/>
            <person name="Westerberg I."/>
            <person name="Brannstrom I.O."/>
            <person name="Guillou S."/>
            <person name="Cros-Aarteil S."/>
            <person name="Calhoun S."/>
            <person name="Kuo A."/>
            <person name="Mondo S."/>
            <person name="Pangilinan J."/>
            <person name="Riley R."/>
            <person name="Labutti K."/>
            <person name="Andreopoulos B."/>
            <person name="Lipzen A."/>
            <person name="Chen C."/>
            <person name="Yanf M."/>
            <person name="Daum C."/>
            <person name="Ng V."/>
            <person name="Clum A."/>
            <person name="Steindorff A."/>
            <person name="Ohm R."/>
            <person name="Martin F."/>
            <person name="Silar P."/>
            <person name="Natvig D."/>
            <person name="Lalanne C."/>
            <person name="Gautier V."/>
            <person name="Ament-Velasquez S.L."/>
            <person name="Kruys A."/>
            <person name="Hutchinson M.I."/>
            <person name="Powell A.J."/>
            <person name="Barry K."/>
            <person name="Miller A.N."/>
            <person name="Grigoriev I.V."/>
            <person name="Debuchy R."/>
            <person name="Gladieux P."/>
            <person name="Thoren M.H."/>
            <person name="Johannesson H."/>
        </authorList>
    </citation>
    <scope>NUCLEOTIDE SEQUENCE</scope>
    <source>
        <strain evidence="4">CBS 118394</strain>
    </source>
</reference>
<keyword evidence="2" id="KW-0812">Transmembrane</keyword>
<dbReference type="AlphaFoldDB" id="A0AAE0IH01"/>
<keyword evidence="5" id="KW-1185">Reference proteome</keyword>
<dbReference type="Proteomes" id="UP001283341">
    <property type="component" value="Unassembled WGS sequence"/>
</dbReference>
<feature type="region of interest" description="Disordered" evidence="1">
    <location>
        <begin position="145"/>
        <end position="190"/>
    </location>
</feature>
<organism evidence="4 5">
    <name type="scientific">Apodospora peruviana</name>
    <dbReference type="NCBI Taxonomy" id="516989"/>
    <lineage>
        <taxon>Eukaryota</taxon>
        <taxon>Fungi</taxon>
        <taxon>Dikarya</taxon>
        <taxon>Ascomycota</taxon>
        <taxon>Pezizomycotina</taxon>
        <taxon>Sordariomycetes</taxon>
        <taxon>Sordariomycetidae</taxon>
        <taxon>Sordariales</taxon>
        <taxon>Lasiosphaeriaceae</taxon>
        <taxon>Apodospora</taxon>
    </lineage>
</organism>
<dbReference type="EMBL" id="JAUEDM010000002">
    <property type="protein sequence ID" value="KAK3324984.1"/>
    <property type="molecule type" value="Genomic_DNA"/>
</dbReference>
<reference evidence="4" key="1">
    <citation type="journal article" date="2023" name="Mol. Phylogenet. Evol.">
        <title>Genome-scale phylogeny and comparative genomics of the fungal order Sordariales.</title>
        <authorList>
            <person name="Hensen N."/>
            <person name="Bonometti L."/>
            <person name="Westerberg I."/>
            <person name="Brannstrom I.O."/>
            <person name="Guillou S."/>
            <person name="Cros-Aarteil S."/>
            <person name="Calhoun S."/>
            <person name="Haridas S."/>
            <person name="Kuo A."/>
            <person name="Mondo S."/>
            <person name="Pangilinan J."/>
            <person name="Riley R."/>
            <person name="LaButti K."/>
            <person name="Andreopoulos B."/>
            <person name="Lipzen A."/>
            <person name="Chen C."/>
            <person name="Yan M."/>
            <person name="Daum C."/>
            <person name="Ng V."/>
            <person name="Clum A."/>
            <person name="Steindorff A."/>
            <person name="Ohm R.A."/>
            <person name="Martin F."/>
            <person name="Silar P."/>
            <person name="Natvig D.O."/>
            <person name="Lalanne C."/>
            <person name="Gautier V."/>
            <person name="Ament-Velasquez S.L."/>
            <person name="Kruys A."/>
            <person name="Hutchinson M.I."/>
            <person name="Powell A.J."/>
            <person name="Barry K."/>
            <person name="Miller A.N."/>
            <person name="Grigoriev I.V."/>
            <person name="Debuchy R."/>
            <person name="Gladieux P."/>
            <person name="Hiltunen Thoren M."/>
            <person name="Johannesson H."/>
        </authorList>
    </citation>
    <scope>NUCLEOTIDE SEQUENCE</scope>
    <source>
        <strain evidence="4">CBS 118394</strain>
    </source>
</reference>